<dbReference type="CDD" id="cd00371">
    <property type="entry name" value="HMA"/>
    <property type="match status" value="1"/>
</dbReference>
<evidence type="ECO:0000256" key="7">
    <source>
        <dbReference type="ARBA" id="ARBA00022967"/>
    </source>
</evidence>
<dbReference type="InterPro" id="IPR000579">
    <property type="entry name" value="Cation-trans_P-type_ATPase_A/B"/>
</dbReference>
<dbReference type="InterPro" id="IPR023299">
    <property type="entry name" value="ATPase_P-typ_cyto_dom_N"/>
</dbReference>
<organism evidence="12 13">
    <name type="scientific">Nocardia rhamnosiphila</name>
    <dbReference type="NCBI Taxonomy" id="426716"/>
    <lineage>
        <taxon>Bacteria</taxon>
        <taxon>Bacillati</taxon>
        <taxon>Actinomycetota</taxon>
        <taxon>Actinomycetes</taxon>
        <taxon>Mycobacteriales</taxon>
        <taxon>Nocardiaceae</taxon>
        <taxon>Nocardia</taxon>
    </lineage>
</organism>
<dbReference type="InterPro" id="IPR017969">
    <property type="entry name" value="Heavy-metal-associated_CS"/>
</dbReference>
<dbReference type="PRINTS" id="PR00940">
    <property type="entry name" value="CATPATPASEA"/>
</dbReference>
<dbReference type="InterPro" id="IPR018303">
    <property type="entry name" value="ATPase_P-typ_P_site"/>
</dbReference>
<evidence type="ECO:0000313" key="12">
    <source>
        <dbReference type="EMBL" id="MEU1952454.1"/>
    </source>
</evidence>
<dbReference type="Gene3D" id="2.70.150.10">
    <property type="entry name" value="Calcium-transporting ATPase, cytoplasmic transduction domain A"/>
    <property type="match status" value="1"/>
</dbReference>
<keyword evidence="10" id="KW-1003">Cell membrane</keyword>
<dbReference type="SUPFAM" id="SSF55008">
    <property type="entry name" value="HMA, heavy metal-associated domain"/>
    <property type="match status" value="1"/>
</dbReference>
<feature type="transmembrane region" description="Helical" evidence="10">
    <location>
        <begin position="361"/>
        <end position="383"/>
    </location>
</feature>
<dbReference type="EMBL" id="JBEYBF010000006">
    <property type="protein sequence ID" value="MEU1952454.1"/>
    <property type="molecule type" value="Genomic_DNA"/>
</dbReference>
<dbReference type="RefSeq" id="WP_356955575.1">
    <property type="nucleotide sequence ID" value="NZ_JBEYBD010000004.1"/>
</dbReference>
<dbReference type="InterPro" id="IPR036163">
    <property type="entry name" value="HMA_dom_sf"/>
</dbReference>
<evidence type="ECO:0000256" key="8">
    <source>
        <dbReference type="ARBA" id="ARBA00022989"/>
    </source>
</evidence>
<keyword evidence="7" id="KW-1278">Translocase</keyword>
<evidence type="ECO:0000256" key="9">
    <source>
        <dbReference type="ARBA" id="ARBA00023136"/>
    </source>
</evidence>
<dbReference type="PRINTS" id="PR00119">
    <property type="entry name" value="CATATPASE"/>
</dbReference>
<dbReference type="InterPro" id="IPR008250">
    <property type="entry name" value="ATPase_P-typ_transduc_dom_A_sf"/>
</dbReference>
<dbReference type="SFLD" id="SFLDF00027">
    <property type="entry name" value="p-type_atpase"/>
    <property type="match status" value="1"/>
</dbReference>
<dbReference type="SFLD" id="SFLDG00002">
    <property type="entry name" value="C1.7:_P-type_atpase_like"/>
    <property type="match status" value="1"/>
</dbReference>
<proteinExistence type="inferred from homology"/>
<feature type="domain" description="HMA" evidence="11">
    <location>
        <begin position="14"/>
        <end position="78"/>
    </location>
</feature>
<sequence>MPAPSDTLAPEHSGRIRLTVGGMSCAACAARVERRLNKIDGVTAAVNYATGTATVDADPVITPARLCEAVVAAGYSAEPTPPERPAFAGTGAEDAEVTDLRRRLFVALLAFFPLADLSVMFAFIPSARFDGWQLLLTALALPAVLWAAAPFHRRAFANARHRTASMDTLVSVGVLTATLWSLHTMYLSPARTETPDGVWAAIWSSDSIYLEVAAGITTFVLAGRYFEAKAKRAAGGALRALAALAAHEVTVLTRDGREITVPVSELSTGQRFLVRPGETVAADGTVIGGATSLDAGAMTGESIPVEIAAGDRVTGGTVSLTGRIVVEATAVGPDTALSAMIRLVDEAQQGKARMQRVADQVSAVFVPFVFVTAAATFVSWLLLGHGADTAGAAAIAVLVVACPCALGLAIPTALMVASGRGARSGIFIKGHRALEATRDVDVVVFDKTGTVTNGSMRVVGVTAAGIDEAAALRLAGAVEAASEHAVAAAVTQAARRAGELPDTDAFAALPGLGARGRVEGREVLVGRPRLMAEFGCVAPPALAADLDRHTRAGRTAVFVAVDETVVAVIAVADTVKESATAAVARLHRLGLRTVMLTGDNAFAAQAVADEVGVGAVFAELLPQDKVTRIAQLRAAGHRVAMVGDGINDGAALATADLGLAIGTGADVALAAADVILVRPDLHTVPDAIELAHATLRTIRANLVWAFGYNVVAIPIAALGWLNPLIAGAAMAFSSFFVVTNSLRLRRHRPSTNGHRAAESAA</sequence>
<dbReference type="InterPro" id="IPR036412">
    <property type="entry name" value="HAD-like_sf"/>
</dbReference>
<dbReference type="Gene3D" id="3.30.70.100">
    <property type="match status" value="1"/>
</dbReference>
<dbReference type="InterPro" id="IPR023298">
    <property type="entry name" value="ATPase_P-typ_TM_dom_sf"/>
</dbReference>
<keyword evidence="3 10" id="KW-0812">Transmembrane</keyword>
<dbReference type="InterPro" id="IPR059000">
    <property type="entry name" value="ATPase_P-type_domA"/>
</dbReference>
<dbReference type="PANTHER" id="PTHR43520:SF8">
    <property type="entry name" value="P-TYPE CU(+) TRANSPORTER"/>
    <property type="match status" value="1"/>
</dbReference>
<evidence type="ECO:0000313" key="13">
    <source>
        <dbReference type="Proteomes" id="UP001550628"/>
    </source>
</evidence>
<dbReference type="PANTHER" id="PTHR43520">
    <property type="entry name" value="ATP7, ISOFORM B"/>
    <property type="match status" value="1"/>
</dbReference>
<dbReference type="PROSITE" id="PS00154">
    <property type="entry name" value="ATPASE_E1_E2"/>
    <property type="match status" value="1"/>
</dbReference>
<dbReference type="SUPFAM" id="SSF81653">
    <property type="entry name" value="Calcium ATPase, transduction domain A"/>
    <property type="match status" value="1"/>
</dbReference>
<dbReference type="InterPro" id="IPR001757">
    <property type="entry name" value="P_typ_ATPase"/>
</dbReference>
<feature type="transmembrane region" description="Helical" evidence="10">
    <location>
        <begin position="724"/>
        <end position="742"/>
    </location>
</feature>
<gene>
    <name evidence="12" type="ORF">ABZ510_11375</name>
</gene>
<name>A0ABV2WNJ4_9NOCA</name>
<keyword evidence="6 10" id="KW-0067">ATP-binding</keyword>
<evidence type="ECO:0000259" key="11">
    <source>
        <dbReference type="PROSITE" id="PS50846"/>
    </source>
</evidence>
<evidence type="ECO:0000256" key="6">
    <source>
        <dbReference type="ARBA" id="ARBA00022840"/>
    </source>
</evidence>
<evidence type="ECO:0000256" key="5">
    <source>
        <dbReference type="ARBA" id="ARBA00022741"/>
    </source>
</evidence>
<comment type="subcellular location">
    <subcellularLocation>
        <location evidence="1">Cell membrane</location>
        <topology evidence="1">Multi-pass membrane protein</topology>
    </subcellularLocation>
</comment>
<dbReference type="Gene3D" id="3.40.1110.10">
    <property type="entry name" value="Calcium-transporting ATPase, cytoplasmic domain N"/>
    <property type="match status" value="1"/>
</dbReference>
<keyword evidence="4 10" id="KW-0479">Metal-binding</keyword>
<dbReference type="Gene3D" id="3.40.50.1000">
    <property type="entry name" value="HAD superfamily/HAD-like"/>
    <property type="match status" value="1"/>
</dbReference>
<dbReference type="PROSITE" id="PS50846">
    <property type="entry name" value="HMA_2"/>
    <property type="match status" value="1"/>
</dbReference>
<evidence type="ECO:0000256" key="2">
    <source>
        <dbReference type="ARBA" id="ARBA00006024"/>
    </source>
</evidence>
<dbReference type="Pfam" id="PF00403">
    <property type="entry name" value="HMA"/>
    <property type="match status" value="1"/>
</dbReference>
<reference evidence="12 13" key="1">
    <citation type="submission" date="2024-06" db="EMBL/GenBank/DDBJ databases">
        <title>The Natural Products Discovery Center: Release of the First 8490 Sequenced Strains for Exploring Actinobacteria Biosynthetic Diversity.</title>
        <authorList>
            <person name="Kalkreuter E."/>
            <person name="Kautsar S.A."/>
            <person name="Yang D."/>
            <person name="Bader C.D."/>
            <person name="Teijaro C.N."/>
            <person name="Fluegel L."/>
            <person name="Davis C.M."/>
            <person name="Simpson J.R."/>
            <person name="Lauterbach L."/>
            <person name="Steele A.D."/>
            <person name="Gui C."/>
            <person name="Meng S."/>
            <person name="Li G."/>
            <person name="Viehrig K."/>
            <person name="Ye F."/>
            <person name="Su P."/>
            <person name="Kiefer A.F."/>
            <person name="Nichols A."/>
            <person name="Cepeda A.J."/>
            <person name="Yan W."/>
            <person name="Fan B."/>
            <person name="Jiang Y."/>
            <person name="Adhikari A."/>
            <person name="Zheng C.-J."/>
            <person name="Schuster L."/>
            <person name="Cowan T.M."/>
            <person name="Smanski M.J."/>
            <person name="Chevrette M.G."/>
            <person name="De Carvalho L.P.S."/>
            <person name="Shen B."/>
        </authorList>
    </citation>
    <scope>NUCLEOTIDE SEQUENCE [LARGE SCALE GENOMIC DNA]</scope>
    <source>
        <strain evidence="12 13">NPDC019708</strain>
    </source>
</reference>
<feature type="transmembrane region" description="Helical" evidence="10">
    <location>
        <begin position="131"/>
        <end position="149"/>
    </location>
</feature>
<dbReference type="PROSITE" id="PS01047">
    <property type="entry name" value="HMA_1"/>
    <property type="match status" value="1"/>
</dbReference>
<evidence type="ECO:0000256" key="3">
    <source>
        <dbReference type="ARBA" id="ARBA00022692"/>
    </source>
</evidence>
<protein>
    <submittedName>
        <fullName evidence="12">Cation-translocating P-type ATPase</fullName>
    </submittedName>
</protein>
<feature type="transmembrane region" description="Helical" evidence="10">
    <location>
        <begin position="208"/>
        <end position="226"/>
    </location>
</feature>
<accession>A0ABV2WNJ4</accession>
<feature type="transmembrane region" description="Helical" evidence="10">
    <location>
        <begin position="389"/>
        <end position="417"/>
    </location>
</feature>
<keyword evidence="13" id="KW-1185">Reference proteome</keyword>
<dbReference type="InterPro" id="IPR044492">
    <property type="entry name" value="P_typ_ATPase_HD_dom"/>
</dbReference>
<feature type="transmembrane region" description="Helical" evidence="10">
    <location>
        <begin position="169"/>
        <end position="188"/>
    </location>
</feature>
<dbReference type="SUPFAM" id="SSF56784">
    <property type="entry name" value="HAD-like"/>
    <property type="match status" value="1"/>
</dbReference>
<keyword evidence="5 10" id="KW-0547">Nucleotide-binding</keyword>
<feature type="transmembrane region" description="Helical" evidence="10">
    <location>
        <begin position="104"/>
        <end position="125"/>
    </location>
</feature>
<dbReference type="SUPFAM" id="SSF81665">
    <property type="entry name" value="Calcium ATPase, transmembrane domain M"/>
    <property type="match status" value="1"/>
</dbReference>
<dbReference type="InterPro" id="IPR006121">
    <property type="entry name" value="HMA_dom"/>
</dbReference>
<dbReference type="InterPro" id="IPR027256">
    <property type="entry name" value="P-typ_ATPase_IB"/>
</dbReference>
<dbReference type="NCBIfam" id="TIGR01525">
    <property type="entry name" value="ATPase-IB_hvy"/>
    <property type="match status" value="1"/>
</dbReference>
<feature type="transmembrane region" description="Helical" evidence="10">
    <location>
        <begin position="700"/>
        <end position="718"/>
    </location>
</feature>
<comment type="similarity">
    <text evidence="2 10">Belongs to the cation transport ATPase (P-type) (TC 3.A.3) family. Type IB subfamily.</text>
</comment>
<evidence type="ECO:0000256" key="1">
    <source>
        <dbReference type="ARBA" id="ARBA00004651"/>
    </source>
</evidence>
<comment type="caution">
    <text evidence="12">The sequence shown here is derived from an EMBL/GenBank/DDBJ whole genome shotgun (WGS) entry which is preliminary data.</text>
</comment>
<dbReference type="NCBIfam" id="TIGR01494">
    <property type="entry name" value="ATPase_P-type"/>
    <property type="match status" value="2"/>
</dbReference>
<dbReference type="SFLD" id="SFLDS00003">
    <property type="entry name" value="Haloacid_Dehalogenase"/>
    <property type="match status" value="1"/>
</dbReference>
<keyword evidence="9 10" id="KW-0472">Membrane</keyword>
<dbReference type="Pfam" id="PF00122">
    <property type="entry name" value="E1-E2_ATPase"/>
    <property type="match status" value="1"/>
</dbReference>
<evidence type="ECO:0000256" key="10">
    <source>
        <dbReference type="RuleBase" id="RU362081"/>
    </source>
</evidence>
<evidence type="ECO:0000256" key="4">
    <source>
        <dbReference type="ARBA" id="ARBA00022723"/>
    </source>
</evidence>
<dbReference type="Pfam" id="PF00702">
    <property type="entry name" value="Hydrolase"/>
    <property type="match status" value="1"/>
</dbReference>
<dbReference type="Proteomes" id="UP001550628">
    <property type="component" value="Unassembled WGS sequence"/>
</dbReference>
<dbReference type="InterPro" id="IPR023214">
    <property type="entry name" value="HAD_sf"/>
</dbReference>
<keyword evidence="8 10" id="KW-1133">Transmembrane helix</keyword>
<dbReference type="NCBIfam" id="TIGR01511">
    <property type="entry name" value="ATPase-IB1_Cu"/>
    <property type="match status" value="1"/>
</dbReference>